<comment type="caution">
    <text evidence="1">The sequence shown here is derived from an EMBL/GenBank/DDBJ whole genome shotgun (WGS) entry which is preliminary data.</text>
</comment>
<name>A0A6A5FYA1_CAERE</name>
<evidence type="ECO:0000313" key="2">
    <source>
        <dbReference type="Proteomes" id="UP000483820"/>
    </source>
</evidence>
<evidence type="ECO:0000313" key="1">
    <source>
        <dbReference type="EMBL" id="KAF1747648.1"/>
    </source>
</evidence>
<dbReference type="CTD" id="78777774"/>
<dbReference type="EMBL" id="WUAV01000006">
    <property type="protein sequence ID" value="KAF1747648.1"/>
    <property type="molecule type" value="Genomic_DNA"/>
</dbReference>
<gene>
    <name evidence="1" type="ORF">GCK72_024113</name>
</gene>
<protein>
    <submittedName>
        <fullName evidence="1">Uncharacterized protein</fullName>
    </submittedName>
</protein>
<dbReference type="RefSeq" id="XP_053579294.1">
    <property type="nucleotide sequence ID" value="XM_053735728.1"/>
</dbReference>
<dbReference type="AlphaFoldDB" id="A0A6A5FYA1"/>
<accession>A0A6A5FYA1</accession>
<dbReference type="Proteomes" id="UP000483820">
    <property type="component" value="Chromosome X"/>
</dbReference>
<dbReference type="GeneID" id="78777774"/>
<sequence length="109" mass="11946">MGVIDALPMLEVFSSVDSSTSVPWFHASNKVNDLGVGSVSAKEGIIQNSHEYAFGVLGKTPTVKFGECDSKIWTLDQFEIIRVVAVEDVDNGNIVEVLFELLADWSRDL</sequence>
<proteinExistence type="predicted"/>
<reference evidence="1 2" key="1">
    <citation type="submission" date="2019-12" db="EMBL/GenBank/DDBJ databases">
        <title>Chromosome-level assembly of the Caenorhabditis remanei genome.</title>
        <authorList>
            <person name="Teterina A.A."/>
            <person name="Willis J.H."/>
            <person name="Phillips P.C."/>
        </authorList>
    </citation>
    <scope>NUCLEOTIDE SEQUENCE [LARGE SCALE GENOMIC DNA]</scope>
    <source>
        <strain evidence="1 2">PX506</strain>
        <tissue evidence="1">Whole organism</tissue>
    </source>
</reference>
<organism evidence="1 2">
    <name type="scientific">Caenorhabditis remanei</name>
    <name type="common">Caenorhabditis vulgaris</name>
    <dbReference type="NCBI Taxonomy" id="31234"/>
    <lineage>
        <taxon>Eukaryota</taxon>
        <taxon>Metazoa</taxon>
        <taxon>Ecdysozoa</taxon>
        <taxon>Nematoda</taxon>
        <taxon>Chromadorea</taxon>
        <taxon>Rhabditida</taxon>
        <taxon>Rhabditina</taxon>
        <taxon>Rhabditomorpha</taxon>
        <taxon>Rhabditoidea</taxon>
        <taxon>Rhabditidae</taxon>
        <taxon>Peloderinae</taxon>
        <taxon>Caenorhabditis</taxon>
    </lineage>
</organism>
<dbReference type="KEGG" id="crq:GCK72_024113"/>